<keyword evidence="1" id="KW-1133">Transmembrane helix</keyword>
<evidence type="ECO:0000256" key="1">
    <source>
        <dbReference type="SAM" id="Phobius"/>
    </source>
</evidence>
<feature type="transmembrane region" description="Helical" evidence="1">
    <location>
        <begin position="132"/>
        <end position="148"/>
    </location>
</feature>
<feature type="transmembrane region" description="Helical" evidence="1">
    <location>
        <begin position="101"/>
        <end position="120"/>
    </location>
</feature>
<feature type="transmembrane region" description="Helical" evidence="1">
    <location>
        <begin position="12"/>
        <end position="30"/>
    </location>
</feature>
<proteinExistence type="predicted"/>
<accession>A0AA35TLB7</accession>
<dbReference type="GO" id="GO:0045048">
    <property type="term" value="P:protein insertion into ER membrane"/>
    <property type="evidence" value="ECO:0007669"/>
    <property type="project" value="TreeGrafter"/>
</dbReference>
<sequence length="250" mass="29301">MYYHSSQDFFNVGFYCFVWMTIHAAVQKYIWKETVKCLNKHLPPTETSTYYDSGCLAVFYLVFVIWGLGIFLTNGDPTLATTDLYTEHWLEYQSKIFMSPFLKLFMLTQMGFWVHCYVWLTFMEENKTFSNIVLYTLSLVIIAVNYIIRMQHAMLVMLVFHYSMEFLYHFSRIMLFHGQSRLSSLAFNVCLPLQIIGICVKALSSGELLLPDWSGALPRTWLWIALTLFCLHQKIITCIVASRTKVLYIN</sequence>
<feature type="transmembrane region" description="Helical" evidence="1">
    <location>
        <begin position="182"/>
        <end position="203"/>
    </location>
</feature>
<evidence type="ECO:0000313" key="3">
    <source>
        <dbReference type="Proteomes" id="UP001174909"/>
    </source>
</evidence>
<feature type="transmembrane region" description="Helical" evidence="1">
    <location>
        <begin position="223"/>
        <end position="242"/>
    </location>
</feature>
<dbReference type="InterPro" id="IPR016447">
    <property type="entry name" value="Translocation_assoc_membrane"/>
</dbReference>
<dbReference type="Proteomes" id="UP001174909">
    <property type="component" value="Unassembled WGS sequence"/>
</dbReference>
<keyword evidence="1" id="KW-0472">Membrane</keyword>
<evidence type="ECO:0000313" key="2">
    <source>
        <dbReference type="EMBL" id="CAI8050263.1"/>
    </source>
</evidence>
<keyword evidence="1" id="KW-0812">Transmembrane</keyword>
<dbReference type="EMBL" id="CASHTH010003846">
    <property type="protein sequence ID" value="CAI8050263.1"/>
    <property type="molecule type" value="Genomic_DNA"/>
</dbReference>
<protein>
    <submittedName>
        <fullName evidence="2">Translocating chain-associated membrane protein 1-like 1</fullName>
    </submittedName>
</protein>
<dbReference type="PANTHER" id="PTHR12371:SF11">
    <property type="entry name" value="TRANSLOCATING CHAIN-ASSOCIATED MEMBRANE PROTEIN"/>
    <property type="match status" value="1"/>
</dbReference>
<organism evidence="2 3">
    <name type="scientific">Geodia barretti</name>
    <name type="common">Barrett's horny sponge</name>
    <dbReference type="NCBI Taxonomy" id="519541"/>
    <lineage>
        <taxon>Eukaryota</taxon>
        <taxon>Metazoa</taxon>
        <taxon>Porifera</taxon>
        <taxon>Demospongiae</taxon>
        <taxon>Heteroscleromorpha</taxon>
        <taxon>Tetractinellida</taxon>
        <taxon>Astrophorina</taxon>
        <taxon>Geodiidae</taxon>
        <taxon>Geodia</taxon>
    </lineage>
</organism>
<dbReference type="AlphaFoldDB" id="A0AA35TLB7"/>
<name>A0AA35TLB7_GEOBA</name>
<comment type="caution">
    <text evidence="2">The sequence shown here is derived from an EMBL/GenBank/DDBJ whole genome shotgun (WGS) entry which is preliminary data.</text>
</comment>
<feature type="transmembrane region" description="Helical" evidence="1">
    <location>
        <begin position="50"/>
        <end position="72"/>
    </location>
</feature>
<dbReference type="PANTHER" id="PTHR12371">
    <property type="entry name" value="TRANSLOCATION ASSOCIATED MEMBRANE PROTEIN"/>
    <property type="match status" value="1"/>
</dbReference>
<feature type="transmembrane region" description="Helical" evidence="1">
    <location>
        <begin position="154"/>
        <end position="170"/>
    </location>
</feature>
<keyword evidence="3" id="KW-1185">Reference proteome</keyword>
<gene>
    <name evidence="2" type="ORF">GBAR_LOCUS27621</name>
</gene>
<reference evidence="2" key="1">
    <citation type="submission" date="2023-03" db="EMBL/GenBank/DDBJ databases">
        <authorList>
            <person name="Steffen K."/>
            <person name="Cardenas P."/>
        </authorList>
    </citation>
    <scope>NUCLEOTIDE SEQUENCE</scope>
</reference>
<dbReference type="GO" id="GO:0005789">
    <property type="term" value="C:endoplasmic reticulum membrane"/>
    <property type="evidence" value="ECO:0007669"/>
    <property type="project" value="TreeGrafter"/>
</dbReference>
<dbReference type="GO" id="GO:0006616">
    <property type="term" value="P:SRP-dependent cotranslational protein targeting to membrane, translocation"/>
    <property type="evidence" value="ECO:0007669"/>
    <property type="project" value="InterPro"/>
</dbReference>